<comment type="cofactor">
    <cofactor evidence="1">
        <name>pyridoxal 5'-phosphate</name>
        <dbReference type="ChEBI" id="CHEBI:597326"/>
    </cofactor>
</comment>
<dbReference type="EMBL" id="SJZJ01000005">
    <property type="protein sequence ID" value="TCJ30204.1"/>
    <property type="molecule type" value="Genomic_DNA"/>
</dbReference>
<evidence type="ECO:0000256" key="4">
    <source>
        <dbReference type="RuleBase" id="RU004508"/>
    </source>
</evidence>
<dbReference type="GO" id="GO:0030170">
    <property type="term" value="F:pyridoxal phosphate binding"/>
    <property type="evidence" value="ECO:0007669"/>
    <property type="project" value="TreeGrafter"/>
</dbReference>
<keyword evidence="6" id="KW-1185">Reference proteome</keyword>
<organism evidence="5 6">
    <name type="scientific">Nocardioides jejuensis</name>
    <dbReference type="NCBI Taxonomy" id="2502782"/>
    <lineage>
        <taxon>Bacteria</taxon>
        <taxon>Bacillati</taxon>
        <taxon>Actinomycetota</taxon>
        <taxon>Actinomycetes</taxon>
        <taxon>Propionibacteriales</taxon>
        <taxon>Nocardioidaceae</taxon>
        <taxon>Nocardioides</taxon>
    </lineage>
</organism>
<dbReference type="InterPro" id="IPR015422">
    <property type="entry name" value="PyrdxlP-dep_Trfase_small"/>
</dbReference>
<dbReference type="InterPro" id="IPR015424">
    <property type="entry name" value="PyrdxlP-dep_Trfase"/>
</dbReference>
<evidence type="ECO:0000313" key="5">
    <source>
        <dbReference type="EMBL" id="TCJ30204.1"/>
    </source>
</evidence>
<sequence length="376" mass="39656">MTRILMSPPDVGALEEEYLVRALRSGWVAPTGPEVTAFEHEIAARCGVEHAVAMSSGTAALHLAMEGVGVKPGDVVMVSSMTFVASANAVAYLGAQPVFVDSGADGNIDPQLLDEAIVDQRAKGARVAAVMAVDLLGRVADFDAITAVCAKHEIPLIEDAAESLGAHRGGRPGGSFGAAAAVSFNGNKIMTTSGGGMLVTKDGELADHARFLSTQAREPGASYEHKHIGYNYRMSNLLAAVGRAQLERLDSMIARRREIRDAYRAVVADVPGVELFQGTDDAGDNCWLTAIEIDPEVAAVKADDVLAGLESRDIEGRYLWNPMHNQPVYADAPAYVNGVSDRLFRNGVTLPSGSVHGPEVIDRVVAALTEILGGRA</sequence>
<protein>
    <submittedName>
        <fullName evidence="5">Aminotransferase class I/II-fold pyridoxal phosphate-dependent enzyme</fullName>
    </submittedName>
</protein>
<dbReference type="InterPro" id="IPR015421">
    <property type="entry name" value="PyrdxlP-dep_Trfase_major"/>
</dbReference>
<name>A0A4R1CFV2_9ACTN</name>
<evidence type="ECO:0000256" key="3">
    <source>
        <dbReference type="PIRSR" id="PIRSR000390-2"/>
    </source>
</evidence>
<dbReference type="PIRSF" id="PIRSF000390">
    <property type="entry name" value="PLP_StrS"/>
    <property type="match status" value="1"/>
</dbReference>
<dbReference type="Pfam" id="PF01041">
    <property type="entry name" value="DegT_DnrJ_EryC1"/>
    <property type="match status" value="1"/>
</dbReference>
<dbReference type="Gene3D" id="3.40.640.10">
    <property type="entry name" value="Type I PLP-dependent aspartate aminotransferase-like (Major domain)"/>
    <property type="match status" value="1"/>
</dbReference>
<dbReference type="OrthoDB" id="9804264at2"/>
<gene>
    <name evidence="5" type="ORF">EPD65_04790</name>
</gene>
<comment type="caution">
    <text evidence="5">The sequence shown here is derived from an EMBL/GenBank/DDBJ whole genome shotgun (WGS) entry which is preliminary data.</text>
</comment>
<feature type="modified residue" description="N6-(pyridoxal phosphate)lysine" evidence="3">
    <location>
        <position position="188"/>
    </location>
</feature>
<dbReference type="Proteomes" id="UP000295453">
    <property type="component" value="Unassembled WGS sequence"/>
</dbReference>
<dbReference type="CDD" id="cd00616">
    <property type="entry name" value="AHBA_syn"/>
    <property type="match status" value="1"/>
</dbReference>
<dbReference type="Gene3D" id="3.90.1150.10">
    <property type="entry name" value="Aspartate Aminotransferase, domain 1"/>
    <property type="match status" value="1"/>
</dbReference>
<keyword evidence="5" id="KW-0808">Transferase</keyword>
<reference evidence="5 6" key="1">
    <citation type="submission" date="2019-03" db="EMBL/GenBank/DDBJ databases">
        <authorList>
            <person name="Kim M.K.M."/>
        </authorList>
    </citation>
    <scope>NUCLEOTIDE SEQUENCE [LARGE SCALE GENOMIC DNA]</scope>
    <source>
        <strain evidence="5 6">18JY15-6</strain>
    </source>
</reference>
<dbReference type="SUPFAM" id="SSF53383">
    <property type="entry name" value="PLP-dependent transferases"/>
    <property type="match status" value="1"/>
</dbReference>
<dbReference type="PANTHER" id="PTHR30244">
    <property type="entry name" value="TRANSAMINASE"/>
    <property type="match status" value="1"/>
</dbReference>
<dbReference type="GO" id="GO:0000271">
    <property type="term" value="P:polysaccharide biosynthetic process"/>
    <property type="evidence" value="ECO:0007669"/>
    <property type="project" value="TreeGrafter"/>
</dbReference>
<keyword evidence="5" id="KW-0032">Aminotransferase</keyword>
<evidence type="ECO:0000256" key="1">
    <source>
        <dbReference type="ARBA" id="ARBA00001933"/>
    </source>
</evidence>
<dbReference type="GO" id="GO:0008483">
    <property type="term" value="F:transaminase activity"/>
    <property type="evidence" value="ECO:0007669"/>
    <property type="project" value="UniProtKB-KW"/>
</dbReference>
<keyword evidence="3 4" id="KW-0663">Pyridoxal phosphate</keyword>
<dbReference type="RefSeq" id="WP_131582027.1">
    <property type="nucleotide sequence ID" value="NZ_SJZJ01000005.1"/>
</dbReference>
<feature type="active site" description="Proton acceptor" evidence="2">
    <location>
        <position position="188"/>
    </location>
</feature>
<dbReference type="PANTHER" id="PTHR30244:SF34">
    <property type="entry name" value="DTDP-4-AMINO-4,6-DIDEOXYGALACTOSE TRANSAMINASE"/>
    <property type="match status" value="1"/>
</dbReference>
<dbReference type="AlphaFoldDB" id="A0A4R1CFV2"/>
<comment type="similarity">
    <text evidence="4">Belongs to the DegT/DnrJ/EryC1 family.</text>
</comment>
<accession>A0A4R1CFV2</accession>
<evidence type="ECO:0000256" key="2">
    <source>
        <dbReference type="PIRSR" id="PIRSR000390-1"/>
    </source>
</evidence>
<evidence type="ECO:0000313" key="6">
    <source>
        <dbReference type="Proteomes" id="UP000295453"/>
    </source>
</evidence>
<dbReference type="InterPro" id="IPR000653">
    <property type="entry name" value="DegT/StrS_aminotransferase"/>
</dbReference>
<proteinExistence type="inferred from homology"/>